<dbReference type="SUPFAM" id="SSF55874">
    <property type="entry name" value="ATPase domain of HSP90 chaperone/DNA topoisomerase II/histidine kinase"/>
    <property type="match status" value="1"/>
</dbReference>
<keyword evidence="9" id="KW-1133">Transmembrane helix</keyword>
<dbReference type="Gene3D" id="1.20.5.1930">
    <property type="match status" value="1"/>
</dbReference>
<evidence type="ECO:0000256" key="5">
    <source>
        <dbReference type="ARBA" id="ARBA00022741"/>
    </source>
</evidence>
<dbReference type="CDD" id="cd16917">
    <property type="entry name" value="HATPase_UhpB-NarQ-NarX-like"/>
    <property type="match status" value="1"/>
</dbReference>
<dbReference type="Pfam" id="PF07730">
    <property type="entry name" value="HisKA_3"/>
    <property type="match status" value="1"/>
</dbReference>
<dbReference type="PANTHER" id="PTHR24421:SF10">
    <property type="entry name" value="NITRATE_NITRITE SENSOR PROTEIN NARQ"/>
    <property type="match status" value="1"/>
</dbReference>
<dbReference type="GO" id="GO:0016301">
    <property type="term" value="F:kinase activity"/>
    <property type="evidence" value="ECO:0007669"/>
    <property type="project" value="UniProtKB-KW"/>
</dbReference>
<dbReference type="EC" id="2.7.13.3" evidence="2"/>
<dbReference type="InterPro" id="IPR003594">
    <property type="entry name" value="HATPase_dom"/>
</dbReference>
<accession>A0ABW3N5T0</accession>
<evidence type="ECO:0000256" key="2">
    <source>
        <dbReference type="ARBA" id="ARBA00012438"/>
    </source>
</evidence>
<dbReference type="PANTHER" id="PTHR24421">
    <property type="entry name" value="NITRATE/NITRITE SENSOR PROTEIN NARX-RELATED"/>
    <property type="match status" value="1"/>
</dbReference>
<dbReference type="Gene3D" id="2.130.10.10">
    <property type="entry name" value="YVTN repeat-like/Quinoprotein amine dehydrogenase"/>
    <property type="match status" value="2"/>
</dbReference>
<name>A0ABW3N5T0_9FLAO</name>
<dbReference type="InterPro" id="IPR015943">
    <property type="entry name" value="WD40/YVTN_repeat-like_dom_sf"/>
</dbReference>
<dbReference type="Pfam" id="PF07495">
    <property type="entry name" value="Y_Y_Y"/>
    <property type="match status" value="1"/>
</dbReference>
<keyword evidence="9" id="KW-0472">Membrane</keyword>
<dbReference type="Proteomes" id="UP001597013">
    <property type="component" value="Unassembled WGS sequence"/>
</dbReference>
<dbReference type="InterPro" id="IPR013783">
    <property type="entry name" value="Ig-like_fold"/>
</dbReference>
<dbReference type="InterPro" id="IPR005467">
    <property type="entry name" value="His_kinase_dom"/>
</dbReference>
<feature type="transmembrane region" description="Helical" evidence="9">
    <location>
        <begin position="762"/>
        <end position="785"/>
    </location>
</feature>
<proteinExistence type="predicted"/>
<evidence type="ECO:0000313" key="12">
    <source>
        <dbReference type="Proteomes" id="UP001597013"/>
    </source>
</evidence>
<protein>
    <recommendedName>
        <fullName evidence="2">histidine kinase</fullName>
        <ecNumber evidence="2">2.7.13.3</ecNumber>
    </recommendedName>
</protein>
<dbReference type="Gene3D" id="3.30.565.10">
    <property type="entry name" value="Histidine kinase-like ATPase, C-terminal domain"/>
    <property type="match status" value="1"/>
</dbReference>
<keyword evidence="6 11" id="KW-0418">Kinase</keyword>
<gene>
    <name evidence="11" type="ORF">ACFQ1Q_01880</name>
</gene>
<reference evidence="12" key="1">
    <citation type="journal article" date="2019" name="Int. J. Syst. Evol. Microbiol.">
        <title>The Global Catalogue of Microorganisms (GCM) 10K type strain sequencing project: providing services to taxonomists for standard genome sequencing and annotation.</title>
        <authorList>
            <consortium name="The Broad Institute Genomics Platform"/>
            <consortium name="The Broad Institute Genome Sequencing Center for Infectious Disease"/>
            <person name="Wu L."/>
            <person name="Ma J."/>
        </authorList>
    </citation>
    <scope>NUCLEOTIDE SEQUENCE [LARGE SCALE GENOMIC DNA]</scope>
    <source>
        <strain evidence="12">CCUG 62215</strain>
    </source>
</reference>
<keyword evidence="3" id="KW-0597">Phosphoprotein</keyword>
<dbReference type="RefSeq" id="WP_386127398.1">
    <property type="nucleotide sequence ID" value="NZ_JBHTJL010000003.1"/>
</dbReference>
<dbReference type="EMBL" id="JBHTJL010000003">
    <property type="protein sequence ID" value="MFD1061980.1"/>
    <property type="molecule type" value="Genomic_DNA"/>
</dbReference>
<evidence type="ECO:0000256" key="8">
    <source>
        <dbReference type="ARBA" id="ARBA00023012"/>
    </source>
</evidence>
<evidence type="ECO:0000256" key="1">
    <source>
        <dbReference type="ARBA" id="ARBA00000085"/>
    </source>
</evidence>
<dbReference type="InterPro" id="IPR050482">
    <property type="entry name" value="Sensor_HK_TwoCompSys"/>
</dbReference>
<evidence type="ECO:0000256" key="4">
    <source>
        <dbReference type="ARBA" id="ARBA00022679"/>
    </source>
</evidence>
<dbReference type="SUPFAM" id="SSF50998">
    <property type="entry name" value="Quinoprotein alcohol dehydrogenase-like"/>
    <property type="match status" value="1"/>
</dbReference>
<evidence type="ECO:0000259" key="10">
    <source>
        <dbReference type="PROSITE" id="PS50109"/>
    </source>
</evidence>
<dbReference type="Gene3D" id="2.60.40.10">
    <property type="entry name" value="Immunoglobulins"/>
    <property type="match status" value="1"/>
</dbReference>
<evidence type="ECO:0000256" key="6">
    <source>
        <dbReference type="ARBA" id="ARBA00022777"/>
    </source>
</evidence>
<dbReference type="InterPro" id="IPR011712">
    <property type="entry name" value="Sig_transdc_His_kin_sub3_dim/P"/>
</dbReference>
<organism evidence="11 12">
    <name type="scientific">Winogradskyella litorisediminis</name>
    <dbReference type="NCBI Taxonomy" id="1156618"/>
    <lineage>
        <taxon>Bacteria</taxon>
        <taxon>Pseudomonadati</taxon>
        <taxon>Bacteroidota</taxon>
        <taxon>Flavobacteriia</taxon>
        <taxon>Flavobacteriales</taxon>
        <taxon>Flavobacteriaceae</taxon>
        <taxon>Winogradskyella</taxon>
    </lineage>
</organism>
<dbReference type="InterPro" id="IPR011047">
    <property type="entry name" value="Quinoprotein_ADH-like_sf"/>
</dbReference>
<keyword evidence="12" id="KW-1185">Reference proteome</keyword>
<feature type="domain" description="Histidine kinase" evidence="10">
    <location>
        <begin position="812"/>
        <end position="993"/>
    </location>
</feature>
<dbReference type="InterPro" id="IPR011123">
    <property type="entry name" value="Y_Y_Y"/>
</dbReference>
<sequence length="993" mass="115333">MKKACYVLVLFFTVFLHGQEKDVYSKIFGKNEGVNFDEINTLCFDNDGFLWLGGSNLSNRTIIANKKPLTLQRFDGIVFHDVLLPKIEKPILSVEHIYKRKDGLFYLVTKTASSYRLYSFDAVKIEFQSIRVNNIYDTEGLSDVYHYNGEDYIISQEGKKVSLNTISKDLEVKSLFSFSPKTNTFNVQSSTTLIPFKDFCIISARYFEMTYFDWNGNILKTQTTIDYPKYSKSTRLWVDEYFKRNNTYYTFVNDNNYLFKIDTLAKEIVGESNNNKLKQTHLKTFTDNSKNLVLFSYDDGTLKMSTFFNKKLSTKYQFNIQALDGLTVISKNLDEDVFLATNGKLHYFKFPKKNVKTYLKGKSIRTIKQKDLDNIIVATETDGWHNLNIETDSVYKLKYYNDDKEFNAQSSRNILELKDKYWSSTSNGLFEIDKKSNTVNNYRYFPTICMESLNDSIIIYGTNKFKLLEFNTNTKEFKSVAETDSLYIFDLVIKNNIIFCATDKGVLKYDYDNKKSKFFDKSILSDPFLLMVDYNKNYGALFGSRSGEIYSYNEETDNFKSVYKDEFNAGIATILFDKDDWWINTFNGFVKYNTKDKSIRRFSDKDGFSHNEANRYSALKTDNGFFVGTLDGLNFFKPENLELKKDNAQLTLLKINKFDSGLKTFNDNFNREYFNNIKEIVLPAENRALQVDFGLRNNFAQNNGATYKYRLNNKNWINLNQNSSIRFPNLAAGIYQLEIRAVNFSGLDIGQPLILQINSKDFFYKSWLFIVGLSLIIITILLYFLRQFQIRKKLQDQFALDLINSQENERKRIARELHDSVSQQLTLIKRKAQNEDQTEISELTNNTLEEVRHISRGLFPPLLKQLGLTESIKQLILDIDENNAIFVSSDIEKIDNSLGEEQSLHLYRFIQETINNILKHADAKAFSIEITKHKNEILILIKDNGKGFNFTEAKLQNSLGLKTLEERIKILNGEFSINSKIGKGTTTKARIFI</sequence>
<dbReference type="SUPFAM" id="SSF101898">
    <property type="entry name" value="NHL repeat"/>
    <property type="match status" value="1"/>
</dbReference>
<evidence type="ECO:0000256" key="3">
    <source>
        <dbReference type="ARBA" id="ARBA00022553"/>
    </source>
</evidence>
<comment type="catalytic activity">
    <reaction evidence="1">
        <text>ATP + protein L-histidine = ADP + protein N-phospho-L-histidine.</text>
        <dbReference type="EC" id="2.7.13.3"/>
    </reaction>
</comment>
<dbReference type="PROSITE" id="PS50109">
    <property type="entry name" value="HIS_KIN"/>
    <property type="match status" value="1"/>
</dbReference>
<keyword evidence="5" id="KW-0547">Nucleotide-binding</keyword>
<comment type="caution">
    <text evidence="11">The sequence shown here is derived from an EMBL/GenBank/DDBJ whole genome shotgun (WGS) entry which is preliminary data.</text>
</comment>
<keyword evidence="7" id="KW-0067">ATP-binding</keyword>
<keyword evidence="9" id="KW-0812">Transmembrane</keyword>
<keyword evidence="4" id="KW-0808">Transferase</keyword>
<evidence type="ECO:0000313" key="11">
    <source>
        <dbReference type="EMBL" id="MFD1061980.1"/>
    </source>
</evidence>
<dbReference type="InterPro" id="IPR036890">
    <property type="entry name" value="HATPase_C_sf"/>
</dbReference>
<evidence type="ECO:0000256" key="9">
    <source>
        <dbReference type="SAM" id="Phobius"/>
    </source>
</evidence>
<keyword evidence="8" id="KW-0902">Two-component regulatory system</keyword>
<evidence type="ECO:0000256" key="7">
    <source>
        <dbReference type="ARBA" id="ARBA00022840"/>
    </source>
</evidence>
<dbReference type="Pfam" id="PF02518">
    <property type="entry name" value="HATPase_c"/>
    <property type="match status" value="1"/>
</dbReference>